<dbReference type="Proteomes" id="UP000272464">
    <property type="component" value="Unassembled WGS sequence"/>
</dbReference>
<evidence type="ECO:0000259" key="3">
    <source>
        <dbReference type="Pfam" id="PF08281"/>
    </source>
</evidence>
<keyword evidence="5" id="KW-1185">Reference proteome</keyword>
<dbReference type="EMBL" id="RZNX01000002">
    <property type="protein sequence ID" value="RUT33792.1"/>
    <property type="molecule type" value="Genomic_DNA"/>
</dbReference>
<accession>A0A433XIB3</accession>
<proteinExistence type="predicted"/>
<dbReference type="InterPro" id="IPR036388">
    <property type="entry name" value="WH-like_DNA-bd_sf"/>
</dbReference>
<feature type="domain" description="RNA polymerase sigma factor 70 region 4 type 2" evidence="3">
    <location>
        <begin position="124"/>
        <end position="174"/>
    </location>
</feature>
<organism evidence="4 5">
    <name type="scientific">Paenibacillus zeisoli</name>
    <dbReference type="NCBI Taxonomy" id="2496267"/>
    <lineage>
        <taxon>Bacteria</taxon>
        <taxon>Bacillati</taxon>
        <taxon>Bacillota</taxon>
        <taxon>Bacilli</taxon>
        <taxon>Bacillales</taxon>
        <taxon>Paenibacillaceae</taxon>
        <taxon>Paenibacillus</taxon>
    </lineage>
</organism>
<sequence>MNEDQRVMQSQENPPDLEQLYLTYRPYAFSVAYRMLGSVTDAEDIVQDWFTEMHGRSLSGIHNVKAYVAKSITNRCLNLMQSASRRRETYVGEWLPEPLPDAYVAQVDGPYEAAEQADTLSYAYLVMLERLTATERTVFLLREVFEYDYGLIAEVVGKSEASCRKILSRVKQNLGSKASLPPITIASPDSRAALMSRFAAAIQHYDIGEMVSLLTQDAVLVSDGGGRARAAINPIISRERVVALLTSQRAFKKLRIWDIRLMEMNGGLSLVYLEENTARAVITLELSPEDNLIQQVLIVVNPDKLGHIRAEMGKELTV</sequence>
<evidence type="ECO:0000256" key="1">
    <source>
        <dbReference type="ARBA" id="ARBA00011344"/>
    </source>
</evidence>
<dbReference type="SUPFAM" id="SSF88659">
    <property type="entry name" value="Sigma3 and sigma4 domains of RNA polymerase sigma factors"/>
    <property type="match status" value="1"/>
</dbReference>
<dbReference type="InterPro" id="IPR013325">
    <property type="entry name" value="RNA_pol_sigma_r2"/>
</dbReference>
<dbReference type="PANTHER" id="PTHR30173:SF36">
    <property type="entry name" value="ECF RNA POLYMERASE SIGMA FACTOR SIGJ"/>
    <property type="match status" value="1"/>
</dbReference>
<dbReference type="SUPFAM" id="SSF54427">
    <property type="entry name" value="NTF2-like"/>
    <property type="match status" value="1"/>
</dbReference>
<comment type="subunit">
    <text evidence="1">Interacts transiently with the RNA polymerase catalytic core formed by RpoA, RpoB, RpoC and RpoZ (2 alpha, 1 beta, 1 beta' and 1 omega subunit) to form the RNA polymerase holoenzyme that can initiate transcription.</text>
</comment>
<dbReference type="Gene3D" id="1.10.1740.10">
    <property type="match status" value="1"/>
</dbReference>
<dbReference type="InterPro" id="IPR013324">
    <property type="entry name" value="RNA_pol_sigma_r3/r4-like"/>
</dbReference>
<dbReference type="SUPFAM" id="SSF88946">
    <property type="entry name" value="Sigma2 domain of RNA polymerase sigma factors"/>
    <property type="match status" value="1"/>
</dbReference>
<dbReference type="OrthoDB" id="3211555at2"/>
<gene>
    <name evidence="4" type="ORF">EJP77_07665</name>
</gene>
<reference evidence="4 5" key="1">
    <citation type="submission" date="2018-12" db="EMBL/GenBank/DDBJ databases">
        <authorList>
            <person name="Sun L."/>
            <person name="Chen Z."/>
        </authorList>
    </citation>
    <scope>NUCLEOTIDE SEQUENCE [LARGE SCALE GENOMIC DNA]</scope>
    <source>
        <strain evidence="4 5">3-5-3</strain>
    </source>
</reference>
<dbReference type="GO" id="GO:0016987">
    <property type="term" value="F:sigma factor activity"/>
    <property type="evidence" value="ECO:0007669"/>
    <property type="project" value="InterPro"/>
</dbReference>
<evidence type="ECO:0000313" key="4">
    <source>
        <dbReference type="EMBL" id="RUT33792.1"/>
    </source>
</evidence>
<dbReference type="InterPro" id="IPR013249">
    <property type="entry name" value="RNA_pol_sigma70_r4_t2"/>
</dbReference>
<dbReference type="InterPro" id="IPR014284">
    <property type="entry name" value="RNA_pol_sigma-70_dom"/>
</dbReference>
<dbReference type="InterPro" id="IPR032710">
    <property type="entry name" value="NTF2-like_dom_sf"/>
</dbReference>
<dbReference type="Pfam" id="PF04542">
    <property type="entry name" value="Sigma70_r2"/>
    <property type="match status" value="1"/>
</dbReference>
<dbReference type="PANTHER" id="PTHR30173">
    <property type="entry name" value="SIGMA 19 FACTOR"/>
    <property type="match status" value="1"/>
</dbReference>
<feature type="domain" description="RNA polymerase sigma-70 region 2" evidence="2">
    <location>
        <begin position="20"/>
        <end position="85"/>
    </location>
</feature>
<comment type="caution">
    <text evidence="4">The sequence shown here is derived from an EMBL/GenBank/DDBJ whole genome shotgun (WGS) entry which is preliminary data.</text>
</comment>
<protein>
    <submittedName>
        <fullName evidence="4">Sigma-70 family RNA polymerase sigma factor</fullName>
    </submittedName>
</protein>
<dbReference type="InterPro" id="IPR052704">
    <property type="entry name" value="ECF_Sigma-70_Domain"/>
</dbReference>
<evidence type="ECO:0000313" key="5">
    <source>
        <dbReference type="Proteomes" id="UP000272464"/>
    </source>
</evidence>
<dbReference type="GO" id="GO:0003677">
    <property type="term" value="F:DNA binding"/>
    <property type="evidence" value="ECO:0007669"/>
    <property type="project" value="InterPro"/>
</dbReference>
<dbReference type="AlphaFoldDB" id="A0A433XIB3"/>
<evidence type="ECO:0000259" key="2">
    <source>
        <dbReference type="Pfam" id="PF04542"/>
    </source>
</evidence>
<dbReference type="GO" id="GO:0006352">
    <property type="term" value="P:DNA-templated transcription initiation"/>
    <property type="evidence" value="ECO:0007669"/>
    <property type="project" value="InterPro"/>
</dbReference>
<dbReference type="InterPro" id="IPR007627">
    <property type="entry name" value="RNA_pol_sigma70_r2"/>
</dbReference>
<dbReference type="Pfam" id="PF08281">
    <property type="entry name" value="Sigma70_r4_2"/>
    <property type="match status" value="1"/>
</dbReference>
<dbReference type="Gene3D" id="1.10.10.10">
    <property type="entry name" value="Winged helix-like DNA-binding domain superfamily/Winged helix DNA-binding domain"/>
    <property type="match status" value="1"/>
</dbReference>
<dbReference type="NCBIfam" id="TIGR02937">
    <property type="entry name" value="sigma70-ECF"/>
    <property type="match status" value="1"/>
</dbReference>
<name>A0A433XIB3_9BACL</name>